<proteinExistence type="predicted"/>
<dbReference type="RefSeq" id="WP_308458726.1">
    <property type="nucleotide sequence ID" value="NZ_JAJEPS010000002.1"/>
</dbReference>
<keyword evidence="2" id="KW-1185">Reference proteome</keyword>
<reference evidence="1 2" key="1">
    <citation type="submission" date="2021-10" db="EMBL/GenBank/DDBJ databases">
        <title>Anaerobic single-cell dispensing facilitates the cultivation of human gut bacteria.</title>
        <authorList>
            <person name="Afrizal A."/>
        </authorList>
    </citation>
    <scope>NUCLEOTIDE SEQUENCE [LARGE SCALE GENOMIC DNA]</scope>
    <source>
        <strain evidence="1 2">CLA-AA-H276</strain>
    </source>
</reference>
<evidence type="ECO:0008006" key="3">
    <source>
        <dbReference type="Google" id="ProtNLM"/>
    </source>
</evidence>
<sequence>MAIIFSQNSGLNDDFWKVEGQVVKSIMQDTDTEKTEYDKLVSDVANVETSKKYAEKATGLTSIGSFEIVDEGDAPEADEIQETFPKLIVHKQFMKEIACTQQMKEDGDINIMKTMGRNLVLGYKRTRAELVTKAIATEGKEFSMGTRKLDKTTGDGEALFSTAHKGVKAGVAAQSNVFTNAFGSDSAMLRRLANIGRNFKNDSGIVQGYTFDTIIIPGNCYELEDTISRIIRSDLIVGSNNNDVNTQKGLWKLIVLPTWQAADGKNPYIIMSSEANKELRGTVLFDRTVLDVRNWVDDHTRNLLWNGRARMSCGFNNWRHMILGGADAGTTLS</sequence>
<evidence type="ECO:0000313" key="2">
    <source>
        <dbReference type="Proteomes" id="UP001198220"/>
    </source>
</evidence>
<name>A0AAE3DB76_9FIRM</name>
<dbReference type="AlphaFoldDB" id="A0AAE3DB76"/>
<comment type="caution">
    <text evidence="1">The sequence shown here is derived from an EMBL/GenBank/DDBJ whole genome shotgun (WGS) entry which is preliminary data.</text>
</comment>
<organism evidence="1 2">
    <name type="scientific">Hominiventricola filiformis</name>
    <dbReference type="NCBI Taxonomy" id="2885352"/>
    <lineage>
        <taxon>Bacteria</taxon>
        <taxon>Bacillati</taxon>
        <taxon>Bacillota</taxon>
        <taxon>Clostridia</taxon>
        <taxon>Lachnospirales</taxon>
        <taxon>Lachnospiraceae</taxon>
        <taxon>Hominiventricola</taxon>
    </lineage>
</organism>
<gene>
    <name evidence="1" type="ORF">LKD36_03645</name>
</gene>
<dbReference type="Proteomes" id="UP001198220">
    <property type="component" value="Unassembled WGS sequence"/>
</dbReference>
<evidence type="ECO:0000313" key="1">
    <source>
        <dbReference type="EMBL" id="MCC2125271.1"/>
    </source>
</evidence>
<dbReference type="EMBL" id="JAJEPS010000002">
    <property type="protein sequence ID" value="MCC2125271.1"/>
    <property type="molecule type" value="Genomic_DNA"/>
</dbReference>
<protein>
    <recommendedName>
        <fullName evidence="3">Capsid protein</fullName>
    </recommendedName>
</protein>
<accession>A0AAE3DB76</accession>